<dbReference type="AlphaFoldDB" id="A0A508AYH1"/>
<dbReference type="EMBL" id="VICD02000053">
    <property type="protein sequence ID" value="KAB8197001.1"/>
    <property type="molecule type" value="Genomic_DNA"/>
</dbReference>
<reference evidence="1 2" key="1">
    <citation type="submission" date="2019-10" db="EMBL/GenBank/DDBJ databases">
        <title>Lysobacter alkalisoli sp. nov., isolated from saline-alkaline soil.</title>
        <authorList>
            <person name="Sun J.-Q."/>
        </authorList>
    </citation>
    <scope>NUCLEOTIDE SEQUENCE [LARGE SCALE GENOMIC DNA]</scope>
    <source>
        <strain evidence="1 2">KCTC 42381</strain>
    </source>
</reference>
<protein>
    <submittedName>
        <fullName evidence="1">Uncharacterized protein</fullName>
    </submittedName>
</protein>
<name>A0A508AYH1_9GAMM</name>
<evidence type="ECO:0000313" key="2">
    <source>
        <dbReference type="Proteomes" id="UP000320431"/>
    </source>
</evidence>
<dbReference type="RefSeq" id="WP_141481397.1">
    <property type="nucleotide sequence ID" value="NZ_VICD02000053.1"/>
</dbReference>
<evidence type="ECO:0000313" key="1">
    <source>
        <dbReference type="EMBL" id="KAB8197001.1"/>
    </source>
</evidence>
<accession>A0A508AYH1</accession>
<organism evidence="1 2">
    <name type="scientific">Marilutibacter maris</name>
    <dbReference type="NCBI Taxonomy" id="1605891"/>
    <lineage>
        <taxon>Bacteria</taxon>
        <taxon>Pseudomonadati</taxon>
        <taxon>Pseudomonadota</taxon>
        <taxon>Gammaproteobacteria</taxon>
        <taxon>Lysobacterales</taxon>
        <taxon>Lysobacteraceae</taxon>
        <taxon>Marilutibacter</taxon>
    </lineage>
</organism>
<sequence>MDEKGKLMTDALPDIELDLSFDGPNAVIVGGAHKVVRLDKLVALAPGLLQPSAASRLAELANHLLLGDDFSVITAPGDYATAFRARLATEDPSLPWRPGVIRLCDFGVPDFDEIKAPELFDSRLVFFARDSFTGLPYRIELDPQATDLKAAELYQPLGLTPVES</sequence>
<gene>
    <name evidence="1" type="ORF">FKV24_003920</name>
</gene>
<dbReference type="Proteomes" id="UP000320431">
    <property type="component" value="Unassembled WGS sequence"/>
</dbReference>
<proteinExistence type="predicted"/>
<comment type="caution">
    <text evidence="1">The sequence shown here is derived from an EMBL/GenBank/DDBJ whole genome shotgun (WGS) entry which is preliminary data.</text>
</comment>